<dbReference type="OrthoDB" id="202840at2759"/>
<proteinExistence type="predicted"/>
<dbReference type="RefSeq" id="XP_018070109.1">
    <property type="nucleotide sequence ID" value="XM_018215136.1"/>
</dbReference>
<accession>A0A194X6P3</accession>
<name>A0A194X6P3_MOLSC</name>
<evidence type="ECO:0000313" key="3">
    <source>
        <dbReference type="Proteomes" id="UP000070700"/>
    </source>
</evidence>
<feature type="domain" description="DUF7962" evidence="1">
    <location>
        <begin position="72"/>
        <end position="190"/>
    </location>
</feature>
<keyword evidence="3" id="KW-1185">Reference proteome</keyword>
<dbReference type="Pfam" id="PF25907">
    <property type="entry name" value="DUF7962"/>
    <property type="match status" value="1"/>
</dbReference>
<evidence type="ECO:0000313" key="2">
    <source>
        <dbReference type="EMBL" id="KUJ15754.1"/>
    </source>
</evidence>
<dbReference type="Proteomes" id="UP000070700">
    <property type="component" value="Unassembled WGS sequence"/>
</dbReference>
<dbReference type="EMBL" id="KQ947417">
    <property type="protein sequence ID" value="KUJ15754.1"/>
    <property type="molecule type" value="Genomic_DNA"/>
</dbReference>
<gene>
    <name evidence="2" type="ORF">LY89DRAFT_685698</name>
</gene>
<protein>
    <recommendedName>
        <fullName evidence="1">DUF7962 domain-containing protein</fullName>
    </recommendedName>
</protein>
<dbReference type="Gene3D" id="3.40.30.110">
    <property type="match status" value="2"/>
</dbReference>
<dbReference type="SUPFAM" id="SSF47616">
    <property type="entry name" value="GST C-terminal domain-like"/>
    <property type="match status" value="1"/>
</dbReference>
<dbReference type="InterPro" id="IPR036282">
    <property type="entry name" value="Glutathione-S-Trfase_C_sf"/>
</dbReference>
<dbReference type="KEGG" id="psco:LY89DRAFT_685698"/>
<dbReference type="InParanoid" id="A0A194X6P3"/>
<organism evidence="2 3">
    <name type="scientific">Mollisia scopiformis</name>
    <name type="common">Conifer needle endophyte fungus</name>
    <name type="synonym">Phialocephala scopiformis</name>
    <dbReference type="NCBI Taxonomy" id="149040"/>
    <lineage>
        <taxon>Eukaryota</taxon>
        <taxon>Fungi</taxon>
        <taxon>Dikarya</taxon>
        <taxon>Ascomycota</taxon>
        <taxon>Pezizomycotina</taxon>
        <taxon>Leotiomycetes</taxon>
        <taxon>Helotiales</taxon>
        <taxon>Mollisiaceae</taxon>
        <taxon>Mollisia</taxon>
    </lineage>
</organism>
<sequence>MPRPDIKALGTNYRRIPLMSIGRDIYNDTRLILSKLEQLFPPSPQHPSISSNPGLSKLFEIWAVDGGGFRNAGALIPAEMPLLKDPKFQKDREEYTGFSWTPENVAKGRADALVEMRNTFENIERNFLADGREWIAGTKEPSLTDIEAVWLLHWLRGLPGALPPDVISKTQFPRTFAWVERFDGAAKAAAEKMGKPKTVKWPEVKGIVKGSEFAEVEASADGNDPSGYKKGTVVEVWPTDSGFSHRDRGTLVGLDWREIVIKSKMEDGTEVRVHAPRHGFRIKEVKDGETKL</sequence>
<reference evidence="2 3" key="1">
    <citation type="submission" date="2015-10" db="EMBL/GenBank/DDBJ databases">
        <title>Full genome of DAOMC 229536 Phialocephala scopiformis, a fungal endophyte of spruce producing the potent anti-insectan compound rugulosin.</title>
        <authorList>
            <consortium name="DOE Joint Genome Institute"/>
            <person name="Walker A.K."/>
            <person name="Frasz S.L."/>
            <person name="Seifert K.A."/>
            <person name="Miller J.D."/>
            <person name="Mondo S.J."/>
            <person name="Labutti K."/>
            <person name="Lipzen A."/>
            <person name="Dockter R."/>
            <person name="Kennedy M."/>
            <person name="Grigoriev I.V."/>
            <person name="Spatafora J.W."/>
        </authorList>
    </citation>
    <scope>NUCLEOTIDE SEQUENCE [LARGE SCALE GENOMIC DNA]</scope>
    <source>
        <strain evidence="2 3">CBS 120377</strain>
    </source>
</reference>
<evidence type="ECO:0000259" key="1">
    <source>
        <dbReference type="Pfam" id="PF25907"/>
    </source>
</evidence>
<dbReference type="GeneID" id="28824862"/>
<dbReference type="AlphaFoldDB" id="A0A194X6P3"/>
<dbReference type="InterPro" id="IPR058268">
    <property type="entry name" value="DUF7962"/>
</dbReference>